<sequence>GLADPNAVSLESKNYPGRYLRHRDGHLWVESGSGDLFRADATWKFTAPFWKDALYPDGTQVRDDGTGGEFLISGGQRHWIPDWETYSALGLDLNRCQKIHLTHSQTEAIPGGAQLPHLSNGQLFRNPQSGTISVLARGVYWIPNPATLYKLGFSSWPDIDTGAATAMENSCYHGTVPDVTDYRFIKGTPATVYYLDSGKRGIPSWEVYVCLGATGWAVFPDNLVEVVVNKPAVNCMTGKPQ</sequence>
<feature type="domain" description="Alpha-L-arabinofuranosidase B arabinose-binding" evidence="1">
    <location>
        <begin position="1"/>
        <end position="47"/>
    </location>
</feature>
<accession>A0A2M7AMS6</accession>
<dbReference type="EMBL" id="PEWD01000061">
    <property type="protein sequence ID" value="PIU68709.1"/>
    <property type="molecule type" value="Genomic_DNA"/>
</dbReference>
<dbReference type="AlphaFoldDB" id="A0A2M7AMS6"/>
<evidence type="ECO:0000313" key="2">
    <source>
        <dbReference type="EMBL" id="PIU68709.1"/>
    </source>
</evidence>
<dbReference type="InterPro" id="IPR036195">
    <property type="entry name" value="AbfB_ABD_sf"/>
</dbReference>
<dbReference type="Proteomes" id="UP000229916">
    <property type="component" value="Unassembled WGS sequence"/>
</dbReference>
<name>A0A2M7AMS6_UNCKA</name>
<comment type="caution">
    <text evidence="2">The sequence shown here is derived from an EMBL/GenBank/DDBJ whole genome shotgun (WGS) entry which is preliminary data.</text>
</comment>
<evidence type="ECO:0000313" key="3">
    <source>
        <dbReference type="Proteomes" id="UP000229916"/>
    </source>
</evidence>
<dbReference type="Gene3D" id="2.80.10.50">
    <property type="match status" value="1"/>
</dbReference>
<dbReference type="GO" id="GO:0046556">
    <property type="term" value="F:alpha-L-arabinofuranosidase activity"/>
    <property type="evidence" value="ECO:0007669"/>
    <property type="project" value="InterPro"/>
</dbReference>
<dbReference type="InterPro" id="IPR007934">
    <property type="entry name" value="AbfB_ABD"/>
</dbReference>
<dbReference type="Pfam" id="PF05270">
    <property type="entry name" value="AbfB"/>
    <property type="match status" value="1"/>
</dbReference>
<reference evidence="3" key="1">
    <citation type="submission" date="2017-09" db="EMBL/GenBank/DDBJ databases">
        <title>Depth-based differentiation of microbial function through sediment-hosted aquifers and enrichment of novel symbionts in the deep terrestrial subsurface.</title>
        <authorList>
            <person name="Probst A.J."/>
            <person name="Ladd B."/>
            <person name="Jarett J.K."/>
            <person name="Geller-Mcgrath D.E."/>
            <person name="Sieber C.M.K."/>
            <person name="Emerson J.B."/>
            <person name="Anantharaman K."/>
            <person name="Thomas B.C."/>
            <person name="Malmstrom R."/>
            <person name="Stieglmeier M."/>
            <person name="Klingl A."/>
            <person name="Woyke T."/>
            <person name="Ryan C.M."/>
            <person name="Banfield J.F."/>
        </authorList>
    </citation>
    <scope>NUCLEOTIDE SEQUENCE [LARGE SCALE GENOMIC DNA]</scope>
</reference>
<feature type="non-terminal residue" evidence="2">
    <location>
        <position position="1"/>
    </location>
</feature>
<dbReference type="SUPFAM" id="SSF110221">
    <property type="entry name" value="AbfB domain"/>
    <property type="match status" value="1"/>
</dbReference>
<evidence type="ECO:0000259" key="1">
    <source>
        <dbReference type="Pfam" id="PF05270"/>
    </source>
</evidence>
<gene>
    <name evidence="2" type="ORF">COS81_02895</name>
</gene>
<dbReference type="GO" id="GO:0046373">
    <property type="term" value="P:L-arabinose metabolic process"/>
    <property type="evidence" value="ECO:0007669"/>
    <property type="project" value="InterPro"/>
</dbReference>
<proteinExistence type="predicted"/>
<protein>
    <recommendedName>
        <fullName evidence="1">Alpha-L-arabinofuranosidase B arabinose-binding domain-containing protein</fullName>
    </recommendedName>
</protein>
<organism evidence="2 3">
    <name type="scientific">candidate division WWE3 bacterium CG06_land_8_20_14_3_00_42_16</name>
    <dbReference type="NCBI Taxonomy" id="1975083"/>
    <lineage>
        <taxon>Bacteria</taxon>
        <taxon>Katanobacteria</taxon>
    </lineage>
</organism>